<dbReference type="Gene3D" id="3.50.50.60">
    <property type="entry name" value="FAD/NAD(P)-binding domain"/>
    <property type="match status" value="1"/>
</dbReference>
<proteinExistence type="predicted"/>
<feature type="domain" description="FAD-binding" evidence="4">
    <location>
        <begin position="10"/>
        <end position="347"/>
    </location>
</feature>
<evidence type="ECO:0000259" key="4">
    <source>
        <dbReference type="Pfam" id="PF01494"/>
    </source>
</evidence>
<dbReference type="GO" id="GO:0016709">
    <property type="term" value="F:oxidoreductase activity, acting on paired donors, with incorporation or reduction of molecular oxygen, NAD(P)H as one donor, and incorporation of one atom of oxygen"/>
    <property type="evidence" value="ECO:0007669"/>
    <property type="project" value="UniProtKB-ARBA"/>
</dbReference>
<protein>
    <submittedName>
        <fullName evidence="5">Pentachlorophenol monooxygenase</fullName>
    </submittedName>
</protein>
<evidence type="ECO:0000256" key="3">
    <source>
        <dbReference type="ARBA" id="ARBA00022827"/>
    </source>
</evidence>
<sequence length="415" mass="44622">MSKETDIERVGVVVVGAGPAGLTAAIRLAAFTDPPVVLDAAAEPTQTSNATLVHSSTLEMLAELRVTGPLIAAGRVIRRLVLADRGRRVTAIDLTAARSRYPFALSVPQSDTERLLLARLHQLGGSVRRQHRVETIEVDDSGHLLRGRAGQQPFALHARYVIGADGAHSTVRAGIGQQFPGRTYPMLFVLADVAVTQTLIAADEAGVLMSGDGVTVLGRLPNGNHRIIATVDPAAIVPERPDRAYLDQLLARRQTGVRLAAEPSWSSRFLVHHRMVDRFRIGDVFLAGDAAHVHSPAAGQGMNTGIADAYDLASRLAAVLTGSADPAVLDDYQSQRRAAALEVLRFTDRMTRMAMLVKPAARQLRRMALGVLPAIPPARHTVTNWVTGLKRSPLRHDLPHVSTAATPARFGRRPS</sequence>
<dbReference type="PANTHER" id="PTHR43004:SF19">
    <property type="entry name" value="BINDING MONOOXYGENASE, PUTATIVE (JCVI)-RELATED"/>
    <property type="match status" value="1"/>
</dbReference>
<dbReference type="EMBL" id="BOPO01000006">
    <property type="protein sequence ID" value="GIL25391.1"/>
    <property type="molecule type" value="Genomic_DNA"/>
</dbReference>
<comment type="caution">
    <text evidence="5">The sequence shown here is derived from an EMBL/GenBank/DDBJ whole genome shotgun (WGS) entry which is preliminary data.</text>
</comment>
<dbReference type="SUPFAM" id="SSF51905">
    <property type="entry name" value="FAD/NAD(P)-binding domain"/>
    <property type="match status" value="1"/>
</dbReference>
<dbReference type="GO" id="GO:0071949">
    <property type="term" value="F:FAD binding"/>
    <property type="evidence" value="ECO:0007669"/>
    <property type="project" value="InterPro"/>
</dbReference>
<dbReference type="Pfam" id="PF01494">
    <property type="entry name" value="FAD_binding_3"/>
    <property type="match status" value="1"/>
</dbReference>
<dbReference type="Gene3D" id="3.30.70.2450">
    <property type="match status" value="1"/>
</dbReference>
<reference evidence="6" key="1">
    <citation type="journal article" date="2021" name="Int. J. Syst. Evol. Microbiol.">
        <title>Actinocatenispora comari sp. nov., an endophytic actinomycete isolated from aerial parts of Comarum salesowianum.</title>
        <authorList>
            <person name="Oyunbileg N."/>
            <person name="Iizaka Y."/>
            <person name="Hamada M."/>
            <person name="Davaapurev B.O."/>
            <person name="Fukumoto A."/>
            <person name="Tsetseg B."/>
            <person name="Kato F."/>
            <person name="Tamura T."/>
            <person name="Batkhuu J."/>
            <person name="Anzai Y."/>
        </authorList>
    </citation>
    <scope>NUCLEOTIDE SEQUENCE [LARGE SCALE GENOMIC DNA]</scope>
    <source>
        <strain evidence="6">NUM-2625</strain>
    </source>
</reference>
<organism evidence="5 6">
    <name type="scientific">Actinocatenispora comari</name>
    <dbReference type="NCBI Taxonomy" id="2807577"/>
    <lineage>
        <taxon>Bacteria</taxon>
        <taxon>Bacillati</taxon>
        <taxon>Actinomycetota</taxon>
        <taxon>Actinomycetes</taxon>
        <taxon>Micromonosporales</taxon>
        <taxon>Micromonosporaceae</taxon>
        <taxon>Actinocatenispora</taxon>
    </lineage>
</organism>
<dbReference type="InterPro" id="IPR002938">
    <property type="entry name" value="FAD-bd"/>
</dbReference>
<keyword evidence="3" id="KW-0274">FAD</keyword>
<keyword evidence="2" id="KW-0285">Flavoprotein</keyword>
<evidence type="ECO:0000256" key="2">
    <source>
        <dbReference type="ARBA" id="ARBA00022630"/>
    </source>
</evidence>
<gene>
    <name evidence="5" type="ORF">NUM_06460</name>
</gene>
<dbReference type="InterPro" id="IPR050641">
    <property type="entry name" value="RIFMO-like"/>
</dbReference>
<dbReference type="RefSeq" id="WP_207123013.1">
    <property type="nucleotide sequence ID" value="NZ_BOPO01000006.1"/>
</dbReference>
<evidence type="ECO:0000256" key="1">
    <source>
        <dbReference type="ARBA" id="ARBA00001974"/>
    </source>
</evidence>
<keyword evidence="6" id="KW-1185">Reference proteome</keyword>
<dbReference type="PANTHER" id="PTHR43004">
    <property type="entry name" value="TRK SYSTEM POTASSIUM UPTAKE PROTEIN"/>
    <property type="match status" value="1"/>
</dbReference>
<dbReference type="Proteomes" id="UP000614996">
    <property type="component" value="Unassembled WGS sequence"/>
</dbReference>
<accession>A0A8J4A5F6</accession>
<comment type="cofactor">
    <cofactor evidence="1">
        <name>FAD</name>
        <dbReference type="ChEBI" id="CHEBI:57692"/>
    </cofactor>
</comment>
<keyword evidence="5" id="KW-0503">Monooxygenase</keyword>
<dbReference type="AlphaFoldDB" id="A0A8J4A5F6"/>
<dbReference type="PRINTS" id="PR00420">
    <property type="entry name" value="RNGMNOXGNASE"/>
</dbReference>
<dbReference type="InterPro" id="IPR036188">
    <property type="entry name" value="FAD/NAD-bd_sf"/>
</dbReference>
<evidence type="ECO:0000313" key="6">
    <source>
        <dbReference type="Proteomes" id="UP000614996"/>
    </source>
</evidence>
<name>A0A8J4A5F6_9ACTN</name>
<evidence type="ECO:0000313" key="5">
    <source>
        <dbReference type="EMBL" id="GIL25391.1"/>
    </source>
</evidence>
<keyword evidence="5" id="KW-0560">Oxidoreductase</keyword>